<dbReference type="EMBL" id="UINC01109147">
    <property type="protein sequence ID" value="SVC75773.1"/>
    <property type="molecule type" value="Genomic_DNA"/>
</dbReference>
<organism evidence="1">
    <name type="scientific">marine metagenome</name>
    <dbReference type="NCBI Taxonomy" id="408172"/>
    <lineage>
        <taxon>unclassified sequences</taxon>
        <taxon>metagenomes</taxon>
        <taxon>ecological metagenomes</taxon>
    </lineage>
</organism>
<accession>A0A382PQU1</accession>
<dbReference type="AlphaFoldDB" id="A0A382PQU1"/>
<sequence length="42" mass="4642">VVQWISEYPKGVDSELWGYDGAAACDNLIATDMDETELSEYG</sequence>
<name>A0A382PQU1_9ZZZZ</name>
<gene>
    <name evidence="1" type="ORF">METZ01_LOCUS328627</name>
</gene>
<proteinExistence type="predicted"/>
<reference evidence="1" key="1">
    <citation type="submission" date="2018-05" db="EMBL/GenBank/DDBJ databases">
        <authorList>
            <person name="Lanie J.A."/>
            <person name="Ng W.-L."/>
            <person name="Kazmierczak K.M."/>
            <person name="Andrzejewski T.M."/>
            <person name="Davidsen T.M."/>
            <person name="Wayne K.J."/>
            <person name="Tettelin H."/>
            <person name="Glass J.I."/>
            <person name="Rusch D."/>
            <person name="Podicherti R."/>
            <person name="Tsui H.-C.T."/>
            <person name="Winkler M.E."/>
        </authorList>
    </citation>
    <scope>NUCLEOTIDE SEQUENCE</scope>
</reference>
<evidence type="ECO:0000313" key="1">
    <source>
        <dbReference type="EMBL" id="SVC75773.1"/>
    </source>
</evidence>
<feature type="non-terminal residue" evidence="1">
    <location>
        <position position="1"/>
    </location>
</feature>
<protein>
    <submittedName>
        <fullName evidence="1">Uncharacterized protein</fullName>
    </submittedName>
</protein>